<evidence type="ECO:0000313" key="3">
    <source>
        <dbReference type="EMBL" id="KAK4445015.1"/>
    </source>
</evidence>
<accession>A0AAV9G9G8</accession>
<protein>
    <submittedName>
        <fullName evidence="3">Regulator of chromosome condensation 1/beta-lactamase-inhibitor protein II</fullName>
    </submittedName>
</protein>
<organism evidence="3 4">
    <name type="scientific">Podospora aff. communis PSN243</name>
    <dbReference type="NCBI Taxonomy" id="3040156"/>
    <lineage>
        <taxon>Eukaryota</taxon>
        <taxon>Fungi</taxon>
        <taxon>Dikarya</taxon>
        <taxon>Ascomycota</taxon>
        <taxon>Pezizomycotina</taxon>
        <taxon>Sordariomycetes</taxon>
        <taxon>Sordariomycetidae</taxon>
        <taxon>Sordariales</taxon>
        <taxon>Podosporaceae</taxon>
        <taxon>Podospora</taxon>
    </lineage>
</organism>
<dbReference type="InterPro" id="IPR053245">
    <property type="entry name" value="MitoProcess-Associated"/>
</dbReference>
<dbReference type="SUPFAM" id="SSF50985">
    <property type="entry name" value="RCC1/BLIP-II"/>
    <property type="match status" value="1"/>
</dbReference>
<dbReference type="PANTHER" id="PTHR47563">
    <property type="entry name" value="PROTEIN FMP25, MITOCHONDRIAL"/>
    <property type="match status" value="1"/>
</dbReference>
<dbReference type="PANTHER" id="PTHR47563:SF1">
    <property type="entry name" value="PROTEIN FMP25, MITOCHONDRIAL"/>
    <property type="match status" value="1"/>
</dbReference>
<name>A0AAV9G9G8_9PEZI</name>
<dbReference type="InterPro" id="IPR000408">
    <property type="entry name" value="Reg_chr_condens"/>
</dbReference>
<feature type="repeat" description="RCC1" evidence="1">
    <location>
        <begin position="329"/>
        <end position="390"/>
    </location>
</feature>
<comment type="caution">
    <text evidence="3">The sequence shown here is derived from an EMBL/GenBank/DDBJ whole genome shotgun (WGS) entry which is preliminary data.</text>
</comment>
<evidence type="ECO:0000256" key="2">
    <source>
        <dbReference type="SAM" id="MobiDB-lite"/>
    </source>
</evidence>
<dbReference type="GO" id="GO:0034551">
    <property type="term" value="P:mitochondrial respiratory chain complex III assembly"/>
    <property type="evidence" value="ECO:0007669"/>
    <property type="project" value="TreeGrafter"/>
</dbReference>
<dbReference type="GO" id="GO:0005743">
    <property type="term" value="C:mitochondrial inner membrane"/>
    <property type="evidence" value="ECO:0007669"/>
    <property type="project" value="TreeGrafter"/>
</dbReference>
<reference evidence="3" key="2">
    <citation type="submission" date="2023-05" db="EMBL/GenBank/DDBJ databases">
        <authorList>
            <consortium name="Lawrence Berkeley National Laboratory"/>
            <person name="Steindorff A."/>
            <person name="Hensen N."/>
            <person name="Bonometti L."/>
            <person name="Westerberg I."/>
            <person name="Brannstrom I.O."/>
            <person name="Guillou S."/>
            <person name="Cros-Aarteil S."/>
            <person name="Calhoun S."/>
            <person name="Haridas S."/>
            <person name="Kuo A."/>
            <person name="Mondo S."/>
            <person name="Pangilinan J."/>
            <person name="Riley R."/>
            <person name="Labutti K."/>
            <person name="Andreopoulos B."/>
            <person name="Lipzen A."/>
            <person name="Chen C."/>
            <person name="Yanf M."/>
            <person name="Daum C."/>
            <person name="Ng V."/>
            <person name="Clum A."/>
            <person name="Ohm R."/>
            <person name="Martin F."/>
            <person name="Silar P."/>
            <person name="Natvig D."/>
            <person name="Lalanne C."/>
            <person name="Gautier V."/>
            <person name="Ament-Velasquez S.L."/>
            <person name="Kruys A."/>
            <person name="Hutchinson M.I."/>
            <person name="Powell A.J."/>
            <person name="Barry K."/>
            <person name="Miller A.N."/>
            <person name="Grigoriev I.V."/>
            <person name="Debuchy R."/>
            <person name="Gladieux P."/>
            <person name="Thoren M.H."/>
            <person name="Johannesson H."/>
        </authorList>
    </citation>
    <scope>NUCLEOTIDE SEQUENCE</scope>
    <source>
        <strain evidence="3">PSN243</strain>
    </source>
</reference>
<sequence length="574" mass="61864">MSTPMLSRLAARRVSPRQVAKTSQWVRHSSSGRPGSRFPIVPLVAVAGASGAAVLAYPYVFNKTPIAETPEVVFEKPRKKSRSKEGVQDPLVSQDMQVRKSWEQPGVYAWGSNAGRVVAPDSDESVIKTPRRINYFDGQLLRDLKMDRDFGAAVTETGDLVQWGHAFAPNTPAPVVTLKGKDLVKIATSKDRIIALSSNGDVYSVPVSSADQASGEKPTHSSWIPFWSGTASISYRPLTPQLGWGEKVVDVKSGLEHCLFLTSKGRVFSAASSTESFPSRGQLGIPGLTWQTRPKGPFDQPHEITTLNGRTIQEIATGDFHSLALDKDGQVFVFGDNSCGQLGSETQVEAPYSDEPSRLPVDKLYAGTNMRPKVTSIAAGGLNSYFTVDATKFQDRNTTEVVPARELGRVAAETWACGEGIKGNLGNGKWTHISSGPTKIKALSDLNEFDEKTNSIIPIRLSGLSIGNSHACAILDNATNVSASGGSSSDTNYGADILWWGWNEYYQLGTGKRSNVNIPTYIAPLDGGELGESTRMQITPRQTVRLGEGGSGRKVSVEQRVTCGRQVTGIFSGV</sequence>
<dbReference type="PROSITE" id="PS50012">
    <property type="entry name" value="RCC1_3"/>
    <property type="match status" value="2"/>
</dbReference>
<keyword evidence="4" id="KW-1185">Reference proteome</keyword>
<evidence type="ECO:0000313" key="4">
    <source>
        <dbReference type="Proteomes" id="UP001321760"/>
    </source>
</evidence>
<dbReference type="Pfam" id="PF00415">
    <property type="entry name" value="RCC1"/>
    <property type="match status" value="1"/>
</dbReference>
<dbReference type="Pfam" id="PF13540">
    <property type="entry name" value="RCC1_2"/>
    <property type="match status" value="1"/>
</dbReference>
<dbReference type="FunFam" id="2.130.10.30:FF:000027">
    <property type="entry name" value="Protein FMP25, mitochondrial"/>
    <property type="match status" value="1"/>
</dbReference>
<feature type="region of interest" description="Disordered" evidence="2">
    <location>
        <begin position="74"/>
        <end position="96"/>
    </location>
</feature>
<gene>
    <name evidence="3" type="ORF">QBC34DRAFT_414104</name>
</gene>
<dbReference type="PROSITE" id="PS00626">
    <property type="entry name" value="RCC1_2"/>
    <property type="match status" value="1"/>
</dbReference>
<dbReference type="InterPro" id="IPR009091">
    <property type="entry name" value="RCC1/BLIP-II"/>
</dbReference>
<evidence type="ECO:0000256" key="1">
    <source>
        <dbReference type="PROSITE-ProRule" id="PRU00235"/>
    </source>
</evidence>
<proteinExistence type="predicted"/>
<dbReference type="Gene3D" id="2.130.10.30">
    <property type="entry name" value="Regulator of chromosome condensation 1/beta-lactamase-inhibitor protein II"/>
    <property type="match status" value="2"/>
</dbReference>
<dbReference type="Proteomes" id="UP001321760">
    <property type="component" value="Unassembled WGS sequence"/>
</dbReference>
<dbReference type="AlphaFoldDB" id="A0AAV9G9G8"/>
<reference evidence="3" key="1">
    <citation type="journal article" date="2023" name="Mol. Phylogenet. Evol.">
        <title>Genome-scale phylogeny and comparative genomics of the fungal order Sordariales.</title>
        <authorList>
            <person name="Hensen N."/>
            <person name="Bonometti L."/>
            <person name="Westerberg I."/>
            <person name="Brannstrom I.O."/>
            <person name="Guillou S."/>
            <person name="Cros-Aarteil S."/>
            <person name="Calhoun S."/>
            <person name="Haridas S."/>
            <person name="Kuo A."/>
            <person name="Mondo S."/>
            <person name="Pangilinan J."/>
            <person name="Riley R."/>
            <person name="LaButti K."/>
            <person name="Andreopoulos B."/>
            <person name="Lipzen A."/>
            <person name="Chen C."/>
            <person name="Yan M."/>
            <person name="Daum C."/>
            <person name="Ng V."/>
            <person name="Clum A."/>
            <person name="Steindorff A."/>
            <person name="Ohm R.A."/>
            <person name="Martin F."/>
            <person name="Silar P."/>
            <person name="Natvig D.O."/>
            <person name="Lalanne C."/>
            <person name="Gautier V."/>
            <person name="Ament-Velasquez S.L."/>
            <person name="Kruys A."/>
            <person name="Hutchinson M.I."/>
            <person name="Powell A.J."/>
            <person name="Barry K."/>
            <person name="Miller A.N."/>
            <person name="Grigoriev I.V."/>
            <person name="Debuchy R."/>
            <person name="Gladieux P."/>
            <person name="Hiltunen Thoren M."/>
            <person name="Johannesson H."/>
        </authorList>
    </citation>
    <scope>NUCLEOTIDE SEQUENCE</scope>
    <source>
        <strain evidence="3">PSN243</strain>
    </source>
</reference>
<feature type="repeat" description="RCC1" evidence="1">
    <location>
        <begin position="265"/>
        <end position="328"/>
    </location>
</feature>
<dbReference type="EMBL" id="MU865970">
    <property type="protein sequence ID" value="KAK4445015.1"/>
    <property type="molecule type" value="Genomic_DNA"/>
</dbReference>